<dbReference type="InterPro" id="IPR050570">
    <property type="entry name" value="Cell_wall_metabolism_enzyme"/>
</dbReference>
<feature type="coiled-coil region" evidence="2">
    <location>
        <begin position="88"/>
        <end position="115"/>
    </location>
</feature>
<evidence type="ECO:0000259" key="4">
    <source>
        <dbReference type="Pfam" id="PF01551"/>
    </source>
</evidence>
<dbReference type="Gene3D" id="6.10.250.3150">
    <property type="match status" value="1"/>
</dbReference>
<dbReference type="SUPFAM" id="SSF51261">
    <property type="entry name" value="Duplicated hybrid motif"/>
    <property type="match status" value="1"/>
</dbReference>
<name>A0A378U3I1_MYROD</name>
<feature type="coiled-coil region" evidence="2">
    <location>
        <begin position="159"/>
        <end position="254"/>
    </location>
</feature>
<feature type="signal peptide" evidence="3">
    <location>
        <begin position="1"/>
        <end position="19"/>
    </location>
</feature>
<organism evidence="5 6">
    <name type="scientific">Myroides odoratus</name>
    <name type="common">Flavobacterium odoratum</name>
    <dbReference type="NCBI Taxonomy" id="256"/>
    <lineage>
        <taxon>Bacteria</taxon>
        <taxon>Pseudomonadati</taxon>
        <taxon>Bacteroidota</taxon>
        <taxon>Flavobacteriia</taxon>
        <taxon>Flavobacteriales</taxon>
        <taxon>Flavobacteriaceae</taxon>
        <taxon>Myroides</taxon>
    </lineage>
</organism>
<dbReference type="Pfam" id="PF01551">
    <property type="entry name" value="Peptidase_M23"/>
    <property type="match status" value="1"/>
</dbReference>
<dbReference type="RefSeq" id="WP_115092004.1">
    <property type="nucleotide sequence ID" value="NZ_CP068107.1"/>
</dbReference>
<dbReference type="AlphaFoldDB" id="A0A378U3I1"/>
<gene>
    <name evidence="5" type="primary">envC_1</name>
    <name evidence="5" type="ORF">NCTC11179_02718</name>
</gene>
<feature type="chain" id="PRO_5016971209" evidence="3">
    <location>
        <begin position="20"/>
        <end position="419"/>
    </location>
</feature>
<dbReference type="CDD" id="cd12797">
    <property type="entry name" value="M23_peptidase"/>
    <property type="match status" value="1"/>
</dbReference>
<dbReference type="EMBL" id="UGQL01000002">
    <property type="protein sequence ID" value="STZ69214.1"/>
    <property type="molecule type" value="Genomic_DNA"/>
</dbReference>
<dbReference type="InterPro" id="IPR016047">
    <property type="entry name" value="M23ase_b-sheet_dom"/>
</dbReference>
<dbReference type="GO" id="GO:0004222">
    <property type="term" value="F:metalloendopeptidase activity"/>
    <property type="evidence" value="ECO:0007669"/>
    <property type="project" value="TreeGrafter"/>
</dbReference>
<sequence length="419" mass="47774">MKKTYCSILFILMALPLCAQQKETQEQLERRKQQIVIEIKSVQQLLHKEQTKERNILAEIDEINRKVTLNRQLISNVRKQINITTNNIAKNQKEANTLAKELDQLKQDYAKTIVKAYKSRSNQSKMMFILSSENFFQAYKRVQYLKQYADFRKQQGEELKEKTILLNEALAKLEVEKEKQRKLLAEQEANEKNLKQDLTAQQELVSIVKKDQKKFNEQIKKKQDETKAIDRKIQQLIREAIEEANRKAREAAAKAGKTTTKSTATSSAAATFELTPEGKLVADNFKANRGKLPWPVEKGYVSLPYGDQPHPVQTHLTVHNSGVEITTESNAKARAIFEGEVLQVQVLSGGNKAVLIQHGDYITVYQNLRDVTVQKGDKVSLKQTIGTINTNSAGKTVLKFLLSHNSNIDNPQNWLSRSN</sequence>
<dbReference type="InterPro" id="IPR011055">
    <property type="entry name" value="Dup_hybrid_motif"/>
</dbReference>
<dbReference type="Gene3D" id="2.70.70.10">
    <property type="entry name" value="Glucose Permease (Domain IIA)"/>
    <property type="match status" value="1"/>
</dbReference>
<proteinExistence type="predicted"/>
<accession>A0A378U3I1</accession>
<dbReference type="Proteomes" id="UP000255024">
    <property type="component" value="Unassembled WGS sequence"/>
</dbReference>
<feature type="coiled-coil region" evidence="2">
    <location>
        <begin position="18"/>
        <end position="45"/>
    </location>
</feature>
<keyword evidence="2" id="KW-0175">Coiled coil</keyword>
<dbReference type="PANTHER" id="PTHR21666:SF289">
    <property type="entry name" value="L-ALA--D-GLU ENDOPEPTIDASE"/>
    <property type="match status" value="1"/>
</dbReference>
<keyword evidence="6" id="KW-1185">Reference proteome</keyword>
<evidence type="ECO:0000313" key="6">
    <source>
        <dbReference type="Proteomes" id="UP000255024"/>
    </source>
</evidence>
<protein>
    <submittedName>
        <fullName evidence="5">Septal ring factor</fullName>
    </submittedName>
</protein>
<reference evidence="5 6" key="1">
    <citation type="submission" date="2018-06" db="EMBL/GenBank/DDBJ databases">
        <authorList>
            <consortium name="Pathogen Informatics"/>
            <person name="Doyle S."/>
        </authorList>
    </citation>
    <scope>NUCLEOTIDE SEQUENCE [LARGE SCALE GENOMIC DNA]</scope>
    <source>
        <strain evidence="5 6">NCTC11179</strain>
    </source>
</reference>
<feature type="domain" description="M23ase beta-sheet core" evidence="4">
    <location>
        <begin position="320"/>
        <end position="407"/>
    </location>
</feature>
<keyword evidence="1 3" id="KW-0732">Signal</keyword>
<evidence type="ECO:0000313" key="5">
    <source>
        <dbReference type="EMBL" id="STZ69214.1"/>
    </source>
</evidence>
<evidence type="ECO:0000256" key="2">
    <source>
        <dbReference type="SAM" id="Coils"/>
    </source>
</evidence>
<dbReference type="PANTHER" id="PTHR21666">
    <property type="entry name" value="PEPTIDASE-RELATED"/>
    <property type="match status" value="1"/>
</dbReference>
<evidence type="ECO:0000256" key="1">
    <source>
        <dbReference type="ARBA" id="ARBA00022729"/>
    </source>
</evidence>
<evidence type="ECO:0000256" key="3">
    <source>
        <dbReference type="SAM" id="SignalP"/>
    </source>
</evidence>